<dbReference type="EMBL" id="JAEACQ010000140">
    <property type="protein sequence ID" value="MBL7626528.1"/>
    <property type="molecule type" value="Genomic_DNA"/>
</dbReference>
<dbReference type="Proteomes" id="UP000604475">
    <property type="component" value="Unassembled WGS sequence"/>
</dbReference>
<dbReference type="RefSeq" id="WP_203005906.1">
    <property type="nucleotide sequence ID" value="NZ_JADWYU010000225.1"/>
</dbReference>
<dbReference type="AlphaFoldDB" id="A0A937RHL2"/>
<name>A0A937RHL2_9ACTN</name>
<reference evidence="1" key="1">
    <citation type="submission" date="2020-12" db="EMBL/GenBank/DDBJ databases">
        <title>Genomic characterization of non-nitrogen-fixing Frankia strains.</title>
        <authorList>
            <person name="Carlos-Shanley C."/>
            <person name="Guerra T."/>
            <person name="Hahn D."/>
        </authorList>
    </citation>
    <scope>NUCLEOTIDE SEQUENCE</scope>
    <source>
        <strain evidence="1">CN6</strain>
    </source>
</reference>
<accession>A0A937RHL2</accession>
<sequence length="110" mass="11116">MAGPVVTAQASATCPHGGQVQAVTSNTRVLLAGAPAVTVADTYPVAGCVFMVVNKPQPCLSVRWLVVATRVRVAGQPVVIQGGSGLCLSAEQAPQGPPTIVTTQLKVVAQ</sequence>
<comment type="caution">
    <text evidence="1">The sequence shown here is derived from an EMBL/GenBank/DDBJ whole genome shotgun (WGS) entry which is preliminary data.</text>
</comment>
<evidence type="ECO:0000313" key="2">
    <source>
        <dbReference type="Proteomes" id="UP000604475"/>
    </source>
</evidence>
<keyword evidence="2" id="KW-1185">Reference proteome</keyword>
<organism evidence="1 2">
    <name type="scientific">Frankia nepalensis</name>
    <dbReference type="NCBI Taxonomy" id="1836974"/>
    <lineage>
        <taxon>Bacteria</taxon>
        <taxon>Bacillati</taxon>
        <taxon>Actinomycetota</taxon>
        <taxon>Actinomycetes</taxon>
        <taxon>Frankiales</taxon>
        <taxon>Frankiaceae</taxon>
        <taxon>Frankia</taxon>
    </lineage>
</organism>
<proteinExistence type="predicted"/>
<gene>
    <name evidence="1" type="ORF">I7412_04945</name>
</gene>
<protein>
    <submittedName>
        <fullName evidence="1">Uncharacterized protein</fullName>
    </submittedName>
</protein>
<evidence type="ECO:0000313" key="1">
    <source>
        <dbReference type="EMBL" id="MBL7626528.1"/>
    </source>
</evidence>